<dbReference type="Proteomes" id="UP000000844">
    <property type="component" value="Chromosome"/>
</dbReference>
<feature type="chain" id="PRO_5003048753" evidence="2">
    <location>
        <begin position="23"/>
        <end position="418"/>
    </location>
</feature>
<feature type="region of interest" description="Disordered" evidence="1">
    <location>
        <begin position="20"/>
        <end position="61"/>
    </location>
</feature>
<dbReference type="EC" id="3.1.3.8" evidence="4"/>
<dbReference type="GO" id="GO:0016158">
    <property type="term" value="F:inositol hexakisphosphate 3-phosphatase activity"/>
    <property type="evidence" value="ECO:0007669"/>
    <property type="project" value="UniProtKB-EC"/>
</dbReference>
<sequence>MIPRLLALTALATTVALTGASAAPASSAPRPPTATLETPPLFEKDNADADDPAIWGNPEDEDDSLVVTTAKEAGMNVYDLDGELTQHIDPRPAPSPDDNPGRYNNVDLLDDFALDGDKTDLAVASDRGMDTLGVFAIDPDSGELTDVSDPDMKPIFSEDQGDINEAHTAYGLTTWSDKTGAYALVSRNAETDVALLRLTETDAGTVGYETVRVLQLPREFTMPDGASWAPCDDPGEYAQVEGMTVDTTRGVAYLGQEQVGIWRVPADLTGEPELIDTAVEYGLPGEYDPETEECSYGDNPGHGGEVLRTDIEGLTIYHRDRGKGYLLASSQGDDSFAVYSISGGNDYLGSFSIADGSKTDGTQHSDGADVVNTEVGDFEAGLLVVQDGDNTPEGSDESSTNFKFVDWEDVAASGPFSC</sequence>
<dbReference type="AlphaFoldDB" id="D3Q053"/>
<reference evidence="4 5" key="1">
    <citation type="journal article" date="2009" name="Stand. Genomic Sci.">
        <title>Complete genome sequence of Stackebrandtia nassauensis type strain (LLR-40K-21).</title>
        <authorList>
            <person name="Munk C."/>
            <person name="Lapidus A."/>
            <person name="Copeland A."/>
            <person name="Jando M."/>
            <person name="Mayilraj S."/>
            <person name="Glavina Del Rio T."/>
            <person name="Nolan M."/>
            <person name="Chen F."/>
            <person name="Lucas S."/>
            <person name="Tice H."/>
            <person name="Cheng J.F."/>
            <person name="Han C."/>
            <person name="Detter J.C."/>
            <person name="Bruce D."/>
            <person name="Goodwin L."/>
            <person name="Chain P."/>
            <person name="Pitluck S."/>
            <person name="Goker M."/>
            <person name="Ovchinikova G."/>
            <person name="Pati A."/>
            <person name="Ivanova N."/>
            <person name="Mavromatis K."/>
            <person name="Chen A."/>
            <person name="Palaniappan K."/>
            <person name="Land M."/>
            <person name="Hauser L."/>
            <person name="Chang Y.J."/>
            <person name="Jeffries C.D."/>
            <person name="Bristow J."/>
            <person name="Eisen J.A."/>
            <person name="Markowitz V."/>
            <person name="Hugenholtz P."/>
            <person name="Kyrpides N.C."/>
            <person name="Klenk H.P."/>
        </authorList>
    </citation>
    <scope>NUCLEOTIDE SEQUENCE [LARGE SCALE GENOMIC DNA]</scope>
    <source>
        <strain evidence="5">DSM 44728 / CIP 108903 / NRRL B-16338 / NBRC 102104 / LLR-40K-21</strain>
    </source>
</reference>
<accession>D3Q053</accession>
<feature type="domain" description="BPP" evidence="3">
    <location>
        <begin position="22"/>
        <end position="414"/>
    </location>
</feature>
<evidence type="ECO:0000313" key="4">
    <source>
        <dbReference type="EMBL" id="ADD45582.1"/>
    </source>
</evidence>
<feature type="signal peptide" evidence="2">
    <location>
        <begin position="1"/>
        <end position="22"/>
    </location>
</feature>
<dbReference type="Pfam" id="PF02333">
    <property type="entry name" value="Phytase"/>
    <property type="match status" value="2"/>
</dbReference>
<dbReference type="PROSITE" id="PS51662">
    <property type="entry name" value="BP_PHYTASE"/>
    <property type="match status" value="1"/>
</dbReference>
<evidence type="ECO:0000259" key="3">
    <source>
        <dbReference type="PROSITE" id="PS51662"/>
    </source>
</evidence>
<keyword evidence="5" id="KW-1185">Reference proteome</keyword>
<dbReference type="KEGG" id="sna:Snas_5955"/>
<dbReference type="HOGENOM" id="CLU_044211_0_0_11"/>
<keyword evidence="2" id="KW-0732">Signal</keyword>
<gene>
    <name evidence="4" type="ordered locus">Snas_5955</name>
</gene>
<evidence type="ECO:0000313" key="5">
    <source>
        <dbReference type="Proteomes" id="UP000000844"/>
    </source>
</evidence>
<dbReference type="eggNOG" id="COG4247">
    <property type="taxonomic scope" value="Bacteria"/>
</dbReference>
<dbReference type="STRING" id="446470.Snas_5955"/>
<keyword evidence="4" id="KW-0378">Hydrolase</keyword>
<dbReference type="InterPro" id="IPR003431">
    <property type="entry name" value="B-propeller_Phytase"/>
</dbReference>
<protein>
    <submittedName>
        <fullName evidence="4">3-phytase</fullName>
        <ecNumber evidence="4">3.1.3.8</ecNumber>
    </submittedName>
</protein>
<dbReference type="RefSeq" id="WP_013021153.1">
    <property type="nucleotide sequence ID" value="NC_013947.1"/>
</dbReference>
<proteinExistence type="predicted"/>
<dbReference type="Gene3D" id="2.120.10.30">
    <property type="entry name" value="TolB, C-terminal domain"/>
    <property type="match status" value="1"/>
</dbReference>
<dbReference type="InterPro" id="IPR011042">
    <property type="entry name" value="6-blade_b-propeller_TolB-like"/>
</dbReference>
<evidence type="ECO:0000256" key="1">
    <source>
        <dbReference type="SAM" id="MobiDB-lite"/>
    </source>
</evidence>
<dbReference type="SUPFAM" id="SSF50956">
    <property type="entry name" value="Thermostable phytase (3-phytase)"/>
    <property type="match status" value="1"/>
</dbReference>
<name>D3Q053_STANL</name>
<evidence type="ECO:0000256" key="2">
    <source>
        <dbReference type="SAM" id="SignalP"/>
    </source>
</evidence>
<dbReference type="EMBL" id="CP001778">
    <property type="protein sequence ID" value="ADD45582.1"/>
    <property type="molecule type" value="Genomic_DNA"/>
</dbReference>
<organism evidence="4 5">
    <name type="scientific">Stackebrandtia nassauensis (strain DSM 44728 / CIP 108903 / NRRL B-16338 / NBRC 102104 / LLR-40K-21)</name>
    <dbReference type="NCBI Taxonomy" id="446470"/>
    <lineage>
        <taxon>Bacteria</taxon>
        <taxon>Bacillati</taxon>
        <taxon>Actinomycetota</taxon>
        <taxon>Actinomycetes</taxon>
        <taxon>Glycomycetales</taxon>
        <taxon>Glycomycetaceae</taxon>
        <taxon>Stackebrandtia</taxon>
    </lineage>
</organism>